<proteinExistence type="predicted"/>
<dbReference type="Pfam" id="PF01814">
    <property type="entry name" value="Hemerythrin"/>
    <property type="match status" value="1"/>
</dbReference>
<dbReference type="Proteomes" id="UP000294887">
    <property type="component" value="Unassembled WGS sequence"/>
</dbReference>
<dbReference type="RefSeq" id="WP_131906356.1">
    <property type="nucleotide sequence ID" value="NZ_BAAAFU010000006.1"/>
</dbReference>
<gene>
    <name evidence="2" type="ORF">EV695_2566</name>
</gene>
<dbReference type="InterPro" id="IPR038309">
    <property type="entry name" value="Rsd/AlgQ_sf"/>
</dbReference>
<comment type="caution">
    <text evidence="2">The sequence shown here is derived from an EMBL/GenBank/DDBJ whole genome shotgun (WGS) entry which is preliminary data.</text>
</comment>
<organism evidence="2 3">
    <name type="scientific">Cocleimonas flava</name>
    <dbReference type="NCBI Taxonomy" id="634765"/>
    <lineage>
        <taxon>Bacteria</taxon>
        <taxon>Pseudomonadati</taxon>
        <taxon>Pseudomonadota</taxon>
        <taxon>Gammaproteobacteria</taxon>
        <taxon>Thiotrichales</taxon>
        <taxon>Thiotrichaceae</taxon>
        <taxon>Cocleimonas</taxon>
    </lineage>
</organism>
<evidence type="ECO:0000313" key="2">
    <source>
        <dbReference type="EMBL" id="TCJ84607.1"/>
    </source>
</evidence>
<dbReference type="AlphaFoldDB" id="A0A4R1ESP0"/>
<evidence type="ECO:0000313" key="3">
    <source>
        <dbReference type="Proteomes" id="UP000294887"/>
    </source>
</evidence>
<protein>
    <submittedName>
        <fullName evidence="2">Hemerythrin HHE cation binding domain-containing protein</fullName>
    </submittedName>
</protein>
<keyword evidence="3" id="KW-1185">Reference proteome</keyword>
<dbReference type="InterPro" id="IPR012312">
    <property type="entry name" value="Hemerythrin-like"/>
</dbReference>
<dbReference type="EMBL" id="SMFQ01000004">
    <property type="protein sequence ID" value="TCJ84607.1"/>
    <property type="molecule type" value="Genomic_DNA"/>
</dbReference>
<sequence length="193" mass="22120">MPSLKVFSHKKKTKELAKESANNTVSSKPSISNSNNLKNDINSILHTYDVSLIGALENDHIQIMALYRKALKQAREKDIVSLQLTLVEFATEFTNHIQIEDERLYSYLKMMASSKSSTEQKVVAKFSSEMKNISISIFSFLSQSPCIPVTEDNIEFFLEEFKQMGALLEERIEREEKILYPIYKSSRKVVDIS</sequence>
<accession>A0A4R1ESP0</accession>
<name>A0A4R1ESP0_9GAMM</name>
<reference evidence="2 3" key="1">
    <citation type="submission" date="2019-03" db="EMBL/GenBank/DDBJ databases">
        <title>Genomic Encyclopedia of Type Strains, Phase IV (KMG-IV): sequencing the most valuable type-strain genomes for metagenomic binning, comparative biology and taxonomic classification.</title>
        <authorList>
            <person name="Goeker M."/>
        </authorList>
    </citation>
    <scope>NUCLEOTIDE SEQUENCE [LARGE SCALE GENOMIC DNA]</scope>
    <source>
        <strain evidence="2 3">DSM 24830</strain>
    </source>
</reference>
<dbReference type="Gene3D" id="1.20.120.1370">
    <property type="entry name" value="Regulator of RNA polymerase sigma(70) subunit, domain 4"/>
    <property type="match status" value="1"/>
</dbReference>
<evidence type="ECO:0000259" key="1">
    <source>
        <dbReference type="Pfam" id="PF01814"/>
    </source>
</evidence>
<feature type="domain" description="Hemerythrin-like" evidence="1">
    <location>
        <begin position="53"/>
        <end position="182"/>
    </location>
</feature>